<dbReference type="Gene3D" id="2.60.40.10">
    <property type="entry name" value="Immunoglobulins"/>
    <property type="match status" value="1"/>
</dbReference>
<dbReference type="KEGG" id="run:DR864_18160"/>
<protein>
    <recommendedName>
        <fullName evidence="3">Gliding motility-associated C-terminal domain-containing protein</fullName>
    </recommendedName>
</protein>
<gene>
    <name evidence="1" type="ORF">DR864_18160</name>
</gene>
<sequence>MKWWITCGLLLIWNAGAWANHIIGGDIALTKQNGSTTSYLITLTLIYDGVLGSTNDKAFVSSFRKSTNARIEDFTLNRAALEEIPYTNARCVPNPRESRITLARYTATVSFPSTTYNDAEGYYFSWEECCRNGEIVNIQTPNRVGLTFYAEIPLNGISNGLPQFKTPEVKYVCVGKNFEADFGATTSSGNELRYSIVTPLIGSTDQGGTFPDKSKAGPYNRAVWSAGFDSTKAIPGVNPLKIDSKTGKITLNASQIGFFAFAVRCEEWRQNVKIGEIRREFVFNVVDCISSVPSPVFIEILTASPSATYQSSVGNISSVEMCQGDSVVLKANDESPQWAYQWMKDDQPIANANQSYLGIYQPGNYSLIKRFAESCETEESTSNFTRVNVKNASTVRISSSRPLPLCSNDSTNLSIDLPSNASIRWQQNGVTTDNSGQVFANVKQPGIYSVFVTEKTTKCVSKDSVVIKLISAPMATLTIDGTPIFCANDSIKLITPRNNAYDYAWYQEDTPLFASFGNVFSPTQTGRYSVAVSDTVTKCTTRSVSVNVIVKPSPTVTLAPIQALCTSALQAVTLEGSPAGGTFSGQGVVGNRFVTQDLSAGTYPITYTYTNEQGCSGKDTKPAYIAPPPRIEVPRKLVVVRGDSIQIKTTVPLKATAAWFPSIGLNNSAATSPTVSPDRTTTYTVTVTTLEGCTVKGEVLITVIDLTIPNGFTPNNDGTNDTWEIAGIRDFPNCTIEIFNRWGNLVFSNKGYETPWDGRWNGDFVPVGTYYYHIYLREVEYKLTGSLNVIR</sequence>
<proteinExistence type="predicted"/>
<reference evidence="1 2" key="1">
    <citation type="submission" date="2018-07" db="EMBL/GenBank/DDBJ databases">
        <title>Genome sequencing of Runella.</title>
        <authorList>
            <person name="Baek M.-G."/>
            <person name="Yi H."/>
        </authorList>
    </citation>
    <scope>NUCLEOTIDE SEQUENCE [LARGE SCALE GENOMIC DNA]</scope>
    <source>
        <strain evidence="1 2">HYN0085</strain>
    </source>
</reference>
<dbReference type="RefSeq" id="WP_114068295.1">
    <property type="nucleotide sequence ID" value="NZ_CP030850.1"/>
</dbReference>
<dbReference type="Proteomes" id="UP000251993">
    <property type="component" value="Chromosome"/>
</dbReference>
<dbReference type="Pfam" id="PF13585">
    <property type="entry name" value="CHU_C"/>
    <property type="match status" value="1"/>
</dbReference>
<dbReference type="NCBIfam" id="TIGR04131">
    <property type="entry name" value="Bac_Flav_CTERM"/>
    <property type="match status" value="1"/>
</dbReference>
<accession>A0A344TLK3</accession>
<dbReference type="InterPro" id="IPR026341">
    <property type="entry name" value="T9SS_type_B"/>
</dbReference>
<evidence type="ECO:0008006" key="3">
    <source>
        <dbReference type="Google" id="ProtNLM"/>
    </source>
</evidence>
<evidence type="ECO:0000313" key="2">
    <source>
        <dbReference type="Proteomes" id="UP000251993"/>
    </source>
</evidence>
<dbReference type="EMBL" id="CP030850">
    <property type="protein sequence ID" value="AXE19524.1"/>
    <property type="molecule type" value="Genomic_DNA"/>
</dbReference>
<dbReference type="AlphaFoldDB" id="A0A344TLK3"/>
<keyword evidence="2" id="KW-1185">Reference proteome</keyword>
<name>A0A344TLK3_9BACT</name>
<organism evidence="1 2">
    <name type="scientific">Runella rosea</name>
    <dbReference type="NCBI Taxonomy" id="2259595"/>
    <lineage>
        <taxon>Bacteria</taxon>
        <taxon>Pseudomonadati</taxon>
        <taxon>Bacteroidota</taxon>
        <taxon>Cytophagia</taxon>
        <taxon>Cytophagales</taxon>
        <taxon>Spirosomataceae</taxon>
        <taxon>Runella</taxon>
    </lineage>
</organism>
<evidence type="ECO:0000313" key="1">
    <source>
        <dbReference type="EMBL" id="AXE19524.1"/>
    </source>
</evidence>
<dbReference type="InterPro" id="IPR013783">
    <property type="entry name" value="Ig-like_fold"/>
</dbReference>
<dbReference type="OrthoDB" id="1490014at2"/>